<feature type="site" description="Interaction with substrate tRNA" evidence="10">
    <location>
        <position position="119"/>
    </location>
</feature>
<dbReference type="PATRIC" id="fig|1618422.5.peg.323"/>
<dbReference type="GO" id="GO:0006400">
    <property type="term" value="P:tRNA modification"/>
    <property type="evidence" value="ECO:0007669"/>
    <property type="project" value="TreeGrafter"/>
</dbReference>
<dbReference type="GO" id="GO:0005524">
    <property type="term" value="F:ATP binding"/>
    <property type="evidence" value="ECO:0007669"/>
    <property type="project" value="UniProtKB-UniRule"/>
</dbReference>
<feature type="binding site" evidence="10">
    <location>
        <begin position="17"/>
        <end position="24"/>
    </location>
    <ligand>
        <name>ATP</name>
        <dbReference type="ChEBI" id="CHEBI:30616"/>
    </ligand>
</feature>
<evidence type="ECO:0000256" key="2">
    <source>
        <dbReference type="ARBA" id="ARBA00003213"/>
    </source>
</evidence>
<dbReference type="HAMAP" id="MF_00185">
    <property type="entry name" value="IPP_trans"/>
    <property type="match status" value="1"/>
</dbReference>
<feature type="site" description="Interaction with substrate tRNA" evidence="10">
    <location>
        <position position="142"/>
    </location>
</feature>
<dbReference type="Gene3D" id="3.40.50.300">
    <property type="entry name" value="P-loop containing nucleotide triphosphate hydrolases"/>
    <property type="match status" value="2"/>
</dbReference>
<dbReference type="Pfam" id="PF01715">
    <property type="entry name" value="IPPT"/>
    <property type="match status" value="1"/>
</dbReference>
<dbReference type="PANTHER" id="PTHR11088:SF60">
    <property type="entry name" value="TRNA DIMETHYLALLYLTRANSFERASE"/>
    <property type="match status" value="1"/>
</dbReference>
<reference evidence="14 15" key="1">
    <citation type="journal article" date="2015" name="Nature">
        <title>rRNA introns, odd ribosomes, and small enigmatic genomes across a large radiation of phyla.</title>
        <authorList>
            <person name="Brown C.T."/>
            <person name="Hug L.A."/>
            <person name="Thomas B.C."/>
            <person name="Sharon I."/>
            <person name="Castelle C.J."/>
            <person name="Singh A."/>
            <person name="Wilkins M.J."/>
            <person name="Williams K.H."/>
            <person name="Banfield J.F."/>
        </authorList>
    </citation>
    <scope>NUCLEOTIDE SEQUENCE [LARGE SCALE GENOMIC DNA]</scope>
</reference>
<evidence type="ECO:0000256" key="1">
    <source>
        <dbReference type="ARBA" id="ARBA00001946"/>
    </source>
</evidence>
<comment type="similarity">
    <text evidence="3 10 13">Belongs to the IPP transferase family.</text>
</comment>
<comment type="subunit">
    <text evidence="10">Monomer.</text>
</comment>
<feature type="binding site" evidence="10">
    <location>
        <begin position="19"/>
        <end position="24"/>
    </location>
    <ligand>
        <name>substrate</name>
    </ligand>
</feature>
<dbReference type="GO" id="GO:0052381">
    <property type="term" value="F:tRNA dimethylallyltransferase activity"/>
    <property type="evidence" value="ECO:0007669"/>
    <property type="project" value="UniProtKB-UniRule"/>
</dbReference>
<sequence length="332" mass="38189">MDTKSINSKKKILVILGPTATGKTDLGLKIAEVFKGEIISADSRQVYKNLDIGTNKFPGKYSVIHKHDGFWVIDDIPIWGYDVVDPNTQYSVFDFLKYSLSKIDEILKKDKLPIVVGGTGLYIRALTEGLSNLEVSYNLERRKELENLTLEEVQKILIDISPSKFESLNNSEKNNKRRLVRHIEIETSKKEKPEGYGFIKVLSGDCDILKIGITASREFLKKRVNKKVVSWIEDGIIDEAKSSISRGISVERLRELGLEYRIVADYIDGVIKTKEDLIDTLQIKNNQYVKRQLTWFKKESHVVWFDITNPNHKKDIEKTVRVWYHKSNDQKG</sequence>
<evidence type="ECO:0000256" key="9">
    <source>
        <dbReference type="ARBA" id="ARBA00049563"/>
    </source>
</evidence>
<dbReference type="PANTHER" id="PTHR11088">
    <property type="entry name" value="TRNA DIMETHYLALLYLTRANSFERASE"/>
    <property type="match status" value="1"/>
</dbReference>
<feature type="region of interest" description="Interaction with substrate tRNA" evidence="10">
    <location>
        <begin position="42"/>
        <end position="45"/>
    </location>
</feature>
<protein>
    <recommendedName>
        <fullName evidence="10">tRNA dimethylallyltransferase</fullName>
        <ecNumber evidence="10">2.5.1.75</ecNumber>
    </recommendedName>
    <alternativeName>
        <fullName evidence="10">Dimethylallyl diphosphate:tRNA dimethylallyltransferase</fullName>
        <shortName evidence="10">DMAPP:tRNA dimethylallyltransferase</shortName>
        <shortName evidence="10">DMATase</shortName>
    </alternativeName>
    <alternativeName>
        <fullName evidence="10">Isopentenyl-diphosphate:tRNA isopentenyltransferase</fullName>
        <shortName evidence="10">IPP transferase</shortName>
        <shortName evidence="10">IPPT</shortName>
        <shortName evidence="10">IPTase</shortName>
    </alternativeName>
</protein>
<evidence type="ECO:0000313" key="14">
    <source>
        <dbReference type="EMBL" id="KKQ67390.1"/>
    </source>
</evidence>
<keyword evidence="5 10" id="KW-0819">tRNA processing</keyword>
<name>A0A0G0JW96_9BACT</name>
<evidence type="ECO:0000256" key="3">
    <source>
        <dbReference type="ARBA" id="ARBA00005842"/>
    </source>
</evidence>
<evidence type="ECO:0000256" key="8">
    <source>
        <dbReference type="ARBA" id="ARBA00022842"/>
    </source>
</evidence>
<evidence type="ECO:0000256" key="12">
    <source>
        <dbReference type="RuleBase" id="RU003784"/>
    </source>
</evidence>
<evidence type="ECO:0000256" key="7">
    <source>
        <dbReference type="ARBA" id="ARBA00022840"/>
    </source>
</evidence>
<comment type="catalytic activity">
    <reaction evidence="9 10 11">
        <text>adenosine(37) in tRNA + dimethylallyl diphosphate = N(6)-dimethylallyladenosine(37) in tRNA + diphosphate</text>
        <dbReference type="Rhea" id="RHEA:26482"/>
        <dbReference type="Rhea" id="RHEA-COMP:10162"/>
        <dbReference type="Rhea" id="RHEA-COMP:10375"/>
        <dbReference type="ChEBI" id="CHEBI:33019"/>
        <dbReference type="ChEBI" id="CHEBI:57623"/>
        <dbReference type="ChEBI" id="CHEBI:74411"/>
        <dbReference type="ChEBI" id="CHEBI:74415"/>
        <dbReference type="EC" id="2.5.1.75"/>
    </reaction>
</comment>
<evidence type="ECO:0000256" key="11">
    <source>
        <dbReference type="RuleBase" id="RU003783"/>
    </source>
</evidence>
<comment type="caution">
    <text evidence="10">Lacks conserved residue(s) required for the propagation of feature annotation.</text>
</comment>
<comment type="caution">
    <text evidence="14">The sequence shown here is derived from an EMBL/GenBank/DDBJ whole genome shotgun (WGS) entry which is preliminary data.</text>
</comment>
<dbReference type="AlphaFoldDB" id="A0A0G0JW96"/>
<dbReference type="EMBL" id="LBUP01000001">
    <property type="protein sequence ID" value="KKQ67390.1"/>
    <property type="molecule type" value="Genomic_DNA"/>
</dbReference>
<keyword evidence="6 10" id="KW-0547">Nucleotide-binding</keyword>
<comment type="cofactor">
    <cofactor evidence="1 10">
        <name>Mg(2+)</name>
        <dbReference type="ChEBI" id="CHEBI:18420"/>
    </cofactor>
</comment>
<gene>
    <name evidence="10" type="primary">miaA</name>
    <name evidence="14" type="ORF">US86_C0001G0317</name>
</gene>
<keyword evidence="4 10" id="KW-0808">Transferase</keyword>
<evidence type="ECO:0000256" key="4">
    <source>
        <dbReference type="ARBA" id="ARBA00022679"/>
    </source>
</evidence>
<accession>A0A0G0JW96</accession>
<proteinExistence type="inferred from homology"/>
<dbReference type="InterPro" id="IPR027417">
    <property type="entry name" value="P-loop_NTPase"/>
</dbReference>
<organism evidence="14 15">
    <name type="scientific">Candidatus Daviesbacteria bacterium GW2011_GWA2_38_24</name>
    <dbReference type="NCBI Taxonomy" id="1618422"/>
    <lineage>
        <taxon>Bacteria</taxon>
        <taxon>Candidatus Daviesiibacteriota</taxon>
    </lineage>
</organism>
<evidence type="ECO:0000256" key="13">
    <source>
        <dbReference type="RuleBase" id="RU003785"/>
    </source>
</evidence>
<dbReference type="EC" id="2.5.1.75" evidence="10"/>
<keyword evidence="8 10" id="KW-0460">Magnesium</keyword>
<evidence type="ECO:0000256" key="10">
    <source>
        <dbReference type="HAMAP-Rule" id="MF_00185"/>
    </source>
</evidence>
<dbReference type="InterPro" id="IPR018022">
    <property type="entry name" value="IPT"/>
</dbReference>
<keyword evidence="7 10" id="KW-0067">ATP-binding</keyword>
<dbReference type="InterPro" id="IPR039657">
    <property type="entry name" value="Dimethylallyltransferase"/>
</dbReference>
<dbReference type="Proteomes" id="UP000034235">
    <property type="component" value="Unassembled WGS sequence"/>
</dbReference>
<evidence type="ECO:0000256" key="5">
    <source>
        <dbReference type="ARBA" id="ARBA00022694"/>
    </source>
</evidence>
<comment type="function">
    <text evidence="2 10 12">Catalyzes the transfer of a dimethylallyl group onto the adenine at position 37 in tRNAs that read codons beginning with uridine, leading to the formation of N6-(dimethylallyl)adenosine (i(6)A).</text>
</comment>
<dbReference type="NCBIfam" id="TIGR00174">
    <property type="entry name" value="miaA"/>
    <property type="match status" value="1"/>
</dbReference>
<dbReference type="SUPFAM" id="SSF52540">
    <property type="entry name" value="P-loop containing nucleoside triphosphate hydrolases"/>
    <property type="match status" value="2"/>
</dbReference>
<evidence type="ECO:0000256" key="6">
    <source>
        <dbReference type="ARBA" id="ARBA00022741"/>
    </source>
</evidence>
<evidence type="ECO:0000313" key="15">
    <source>
        <dbReference type="Proteomes" id="UP000034235"/>
    </source>
</evidence>